<dbReference type="Pfam" id="PF00364">
    <property type="entry name" value="Biotin_lipoyl"/>
    <property type="match status" value="1"/>
</dbReference>
<dbReference type="SMART" id="SM00796">
    <property type="entry name" value="AHS1"/>
    <property type="match status" value="1"/>
</dbReference>
<dbReference type="InterPro" id="IPR050856">
    <property type="entry name" value="Biotin_carboxylase_complex"/>
</dbReference>
<feature type="domain" description="Biotin carboxylation" evidence="17">
    <location>
        <begin position="1"/>
        <end position="450"/>
    </location>
</feature>
<dbReference type="SUPFAM" id="SSF160467">
    <property type="entry name" value="PH0987 N-terminal domain-like"/>
    <property type="match status" value="1"/>
</dbReference>
<dbReference type="GO" id="GO:0005524">
    <property type="term" value="F:ATP binding"/>
    <property type="evidence" value="ECO:0007669"/>
    <property type="project" value="UniProtKB-UniRule"/>
</dbReference>
<comment type="cofactor">
    <cofactor evidence="1">
        <name>biotin</name>
        <dbReference type="ChEBI" id="CHEBI:57586"/>
    </cofactor>
</comment>
<gene>
    <name evidence="18" type="ORF">PSYCIT7_019465</name>
</gene>
<comment type="pathway">
    <text evidence="3">Lipid metabolism; malonyl-CoA biosynthesis; malonyl-CoA from acetyl-CoA: step 1/1.</text>
</comment>
<dbReference type="Pfam" id="PF02785">
    <property type="entry name" value="Biotin_carb_C"/>
    <property type="match status" value="1"/>
</dbReference>
<evidence type="ECO:0000256" key="4">
    <source>
        <dbReference type="ARBA" id="ARBA00011750"/>
    </source>
</evidence>
<evidence type="ECO:0000256" key="12">
    <source>
        <dbReference type="ARBA" id="ARBA00048600"/>
    </source>
</evidence>
<dbReference type="PANTHER" id="PTHR18866:SF128">
    <property type="entry name" value="UREA AMIDOLYASE"/>
    <property type="match status" value="1"/>
</dbReference>
<dbReference type="Gene3D" id="2.40.100.10">
    <property type="entry name" value="Cyclophilin-like"/>
    <property type="match status" value="2"/>
</dbReference>
<keyword evidence="9 13" id="KW-0067">ATP-binding</keyword>
<dbReference type="Gene3D" id="3.30.470.20">
    <property type="entry name" value="ATP-grasp fold, B domain"/>
    <property type="match status" value="1"/>
</dbReference>
<dbReference type="InterPro" id="IPR003833">
    <property type="entry name" value="CT_C_D"/>
</dbReference>
<organism evidence="18 19">
    <name type="scientific">Pseudomonas syringae Cit 7</name>
    <dbReference type="NCBI Taxonomy" id="629264"/>
    <lineage>
        <taxon>Bacteria</taxon>
        <taxon>Pseudomonadati</taxon>
        <taxon>Pseudomonadota</taxon>
        <taxon>Gammaproteobacteria</taxon>
        <taxon>Pseudomonadales</taxon>
        <taxon>Pseudomonadaceae</taxon>
        <taxon>Pseudomonas</taxon>
        <taxon>Pseudomonas syringae</taxon>
    </lineage>
</organism>
<evidence type="ECO:0000256" key="14">
    <source>
        <dbReference type="SAM" id="MobiDB-lite"/>
    </source>
</evidence>
<dbReference type="Gene3D" id="3.30.1360.40">
    <property type="match status" value="1"/>
</dbReference>
<dbReference type="Gene3D" id="2.40.50.100">
    <property type="match status" value="1"/>
</dbReference>
<dbReference type="FunFam" id="3.40.50.20:FF:000010">
    <property type="entry name" value="Propionyl-CoA carboxylase subunit alpha"/>
    <property type="match status" value="1"/>
</dbReference>
<comment type="catalytic activity">
    <reaction evidence="12">
        <text>N(6)-biotinyl-L-lysyl-[protein] + hydrogencarbonate + ATP = N(6)-carboxybiotinyl-L-lysyl-[protein] + ADP + phosphate + H(+)</text>
        <dbReference type="Rhea" id="RHEA:13501"/>
        <dbReference type="Rhea" id="RHEA-COMP:10505"/>
        <dbReference type="Rhea" id="RHEA-COMP:10506"/>
        <dbReference type="ChEBI" id="CHEBI:15378"/>
        <dbReference type="ChEBI" id="CHEBI:17544"/>
        <dbReference type="ChEBI" id="CHEBI:30616"/>
        <dbReference type="ChEBI" id="CHEBI:43474"/>
        <dbReference type="ChEBI" id="CHEBI:83144"/>
        <dbReference type="ChEBI" id="CHEBI:83145"/>
        <dbReference type="ChEBI" id="CHEBI:456216"/>
        <dbReference type="EC" id="6.3.4.14"/>
    </reaction>
</comment>
<dbReference type="SUPFAM" id="SSF51246">
    <property type="entry name" value="Rudiment single hybrid motif"/>
    <property type="match status" value="1"/>
</dbReference>
<evidence type="ECO:0000256" key="10">
    <source>
        <dbReference type="ARBA" id="ARBA00023267"/>
    </source>
</evidence>
<evidence type="ECO:0000256" key="13">
    <source>
        <dbReference type="PROSITE-ProRule" id="PRU00409"/>
    </source>
</evidence>
<dbReference type="SMART" id="SM00797">
    <property type="entry name" value="AHS2"/>
    <property type="match status" value="1"/>
</dbReference>
<dbReference type="GO" id="GO:0004075">
    <property type="term" value="F:biotin carboxylase activity"/>
    <property type="evidence" value="ECO:0007669"/>
    <property type="project" value="UniProtKB-EC"/>
</dbReference>
<dbReference type="Pfam" id="PF02786">
    <property type="entry name" value="CPSase_L_D2"/>
    <property type="match status" value="1"/>
</dbReference>
<dbReference type="PANTHER" id="PTHR18866">
    <property type="entry name" value="CARBOXYLASE:PYRUVATE/ACETYL-COA/PROPIONYL-COA CARBOXYLASE"/>
    <property type="match status" value="1"/>
</dbReference>
<dbReference type="SUPFAM" id="SSF52440">
    <property type="entry name" value="PreATP-grasp domain"/>
    <property type="match status" value="1"/>
</dbReference>
<keyword evidence="6" id="KW-0436">Ligase</keyword>
<feature type="domain" description="Lipoyl-binding" evidence="15">
    <location>
        <begin position="1259"/>
        <end position="1339"/>
    </location>
</feature>
<feature type="compositionally biased region" description="Low complexity" evidence="14">
    <location>
        <begin position="859"/>
        <end position="870"/>
    </location>
</feature>
<proteinExistence type="predicted"/>
<comment type="subunit">
    <text evidence="4">Acetyl-CoA carboxylase is a heterohexamer of biotin carboxyl carrier protein, biotin carboxylase and the two subunits of carboxyl transferase in a 2:2 complex.</text>
</comment>
<feature type="compositionally biased region" description="Polar residues" evidence="14">
    <location>
        <begin position="785"/>
        <end position="808"/>
    </location>
</feature>
<dbReference type="InterPro" id="IPR000089">
    <property type="entry name" value="Biotin_lipoyl"/>
</dbReference>
<dbReference type="Proteomes" id="UP000005924">
    <property type="component" value="Chromosome"/>
</dbReference>
<dbReference type="InterPro" id="IPR005481">
    <property type="entry name" value="BC-like_N"/>
</dbReference>
<dbReference type="PROSITE" id="PS00867">
    <property type="entry name" value="CPSASE_2"/>
    <property type="match status" value="1"/>
</dbReference>
<dbReference type="CDD" id="cd06850">
    <property type="entry name" value="biotinyl_domain"/>
    <property type="match status" value="1"/>
</dbReference>
<feature type="compositionally biased region" description="Low complexity" evidence="14">
    <location>
        <begin position="824"/>
        <end position="834"/>
    </location>
</feature>
<feature type="region of interest" description="Disordered" evidence="14">
    <location>
        <begin position="783"/>
        <end position="875"/>
    </location>
</feature>
<dbReference type="SUPFAM" id="SSF50891">
    <property type="entry name" value="Cyclophilin-like"/>
    <property type="match status" value="2"/>
</dbReference>
<dbReference type="InterPro" id="IPR011764">
    <property type="entry name" value="Biotin_carboxylation_dom"/>
</dbReference>
<evidence type="ECO:0000256" key="2">
    <source>
        <dbReference type="ARBA" id="ARBA00003761"/>
    </source>
</evidence>
<evidence type="ECO:0000259" key="16">
    <source>
        <dbReference type="PROSITE" id="PS50975"/>
    </source>
</evidence>
<feature type="domain" description="ATP-grasp" evidence="16">
    <location>
        <begin position="120"/>
        <end position="317"/>
    </location>
</feature>
<evidence type="ECO:0000256" key="6">
    <source>
        <dbReference type="ARBA" id="ARBA00022598"/>
    </source>
</evidence>
<evidence type="ECO:0000256" key="1">
    <source>
        <dbReference type="ARBA" id="ARBA00001953"/>
    </source>
</evidence>
<dbReference type="GO" id="GO:0016787">
    <property type="term" value="F:hydrolase activity"/>
    <property type="evidence" value="ECO:0007669"/>
    <property type="project" value="UniProtKB-KW"/>
</dbReference>
<evidence type="ECO:0000313" key="19">
    <source>
        <dbReference type="Proteomes" id="UP000005924"/>
    </source>
</evidence>
<name>A0A8T8LU30_PSESX</name>
<dbReference type="Pfam" id="PF00289">
    <property type="entry name" value="Biotin_carb_N"/>
    <property type="match status" value="1"/>
</dbReference>
<evidence type="ECO:0000256" key="7">
    <source>
        <dbReference type="ARBA" id="ARBA00022741"/>
    </source>
</evidence>
<dbReference type="PROSITE" id="PS50979">
    <property type="entry name" value="BC"/>
    <property type="match status" value="1"/>
</dbReference>
<dbReference type="SMART" id="SM00878">
    <property type="entry name" value="Biotin_carb_C"/>
    <property type="match status" value="1"/>
</dbReference>
<dbReference type="InterPro" id="IPR011054">
    <property type="entry name" value="Rudment_hybrid_motif"/>
</dbReference>
<dbReference type="Pfam" id="PF02626">
    <property type="entry name" value="CT_A_B"/>
    <property type="match status" value="1"/>
</dbReference>
<dbReference type="InterPro" id="IPR003778">
    <property type="entry name" value="CT_A_B"/>
</dbReference>
<reference evidence="18" key="1">
    <citation type="journal article" date="2011" name="PLoS Pathog.">
        <title>Dynamic evolution of pathogenicity revealed by sequencing and comparative genomics of 19 Pseudomonas syringae isolates.</title>
        <authorList>
            <person name="Baltrus D.A."/>
            <person name="Nishimura M.T."/>
            <person name="Romanchuk A."/>
            <person name="Chang J.H."/>
            <person name="Mukhtar M.S."/>
            <person name="Cherkis K."/>
            <person name="Roach J."/>
            <person name="Grant S.R."/>
            <person name="Jones C.D."/>
            <person name="Dangl J.L."/>
        </authorList>
    </citation>
    <scope>NUCLEOTIDE SEQUENCE</scope>
    <source>
        <strain evidence="18">Cit 7</strain>
    </source>
</reference>
<dbReference type="InterPro" id="IPR011761">
    <property type="entry name" value="ATP-grasp"/>
</dbReference>
<dbReference type="Pfam" id="PF02682">
    <property type="entry name" value="CT_C_D"/>
    <property type="match status" value="1"/>
</dbReference>
<dbReference type="NCBIfam" id="TIGR00724">
    <property type="entry name" value="urea_amlyse_rel"/>
    <property type="match status" value="1"/>
</dbReference>
<dbReference type="SUPFAM" id="SSF51230">
    <property type="entry name" value="Single hybrid motif"/>
    <property type="match status" value="1"/>
</dbReference>
<evidence type="ECO:0000256" key="3">
    <source>
        <dbReference type="ARBA" id="ARBA00004956"/>
    </source>
</evidence>
<evidence type="ECO:0000256" key="9">
    <source>
        <dbReference type="ARBA" id="ARBA00022840"/>
    </source>
</evidence>
<dbReference type="EMBL" id="CP073636">
    <property type="protein sequence ID" value="QUP64975.1"/>
    <property type="molecule type" value="Genomic_DNA"/>
</dbReference>
<protein>
    <recommendedName>
        <fullName evidence="5">Biotin carboxylase</fullName>
    </recommendedName>
    <alternativeName>
        <fullName evidence="11">Acetyl-coenzyme A carboxylase biotin carboxylase subunit A</fullName>
    </alternativeName>
</protein>
<dbReference type="RefSeq" id="WP_080479842.1">
    <property type="nucleotide sequence ID" value="NZ_CP073636.1"/>
</dbReference>
<evidence type="ECO:0000259" key="15">
    <source>
        <dbReference type="PROSITE" id="PS50968"/>
    </source>
</evidence>
<sequence>MFDKLLIANRGAIACRILRTLRTLQVKGVAVYSEADAASLHLMQADEAHSLGEGGAAGTYLAVDKILAIAKASGAKAIHPGYGFLSENAAFAQACEDAGIAFVGPTPEQLRVFGLKHTARALARQHGVPMLEGTELLDSLESAIAAARTIGYPVMLKSTAGGGGIGMRVCRSAEELADSFEAVKRLGQNNFSDAGVFIEKYIQRARHLEVQVFGDGQGEVLALGVRDCSVQRRNQKVLEETPAPNLPHGMAEELCAAAVKLARAVNYRSAGTVEFVFDSDDQRFYFLEVNTRLQVEHGVTEQVWGVDLVSWMVQLAAGDLPPLDQLQAGLKPVGHAIQARLYAEDPGRDFQPCPGLLTAADFPPADGRTLRIDTWVEAGCEIPPYFDPMIAKLIRWAPTREDASAGLIDALNETRLYGVETNRDYLRQIIADAPFASGQPWTRCLEDLVYHADTFEVLSGGTQTSVQDYPGRLGYWAVGVPPSGPMDSRALRQGNGLLGNPEGCAALEITMSGPLLRFNTDAVVAVTGAHIPITVDGQSCAMNTALLVHAGSTLSLGTIAGAGVRSYLCVRGGLDVPDYLGSKSTFTLGQFGGHGGRALRAGDVLHLAPLVERSAGQRIADEALEALTDIRRMRVIYGPHAAPEYFTEAYIERFFATDWEVHFNSSRTGVRLIGPKPEWVRADGGEAGLHPSNIHDNPYAIGAVDFTGDMPVILGPDGPSLGGFVCPVTIIEADLWQLGQLKAGDKVRFHPVSVEACHAAMNSTSHWKNTRGSELARESYIPHTENPSTVPTSSRASSLPQSTANSRGSELAREGYIPDPENTSAVPSSSRASSLPQGTANSRRSELVREGYIPDAVNPSTATPSSRASSLPQGIANSRGSELVREGYIPDAVNPSTATPSSRASSLPQGTANSCGSEVVRIEDLPSPIILDIGQDDKRLVARLSGDTHLLLEIGAPELDLVLRLRGHALMLALEAKALAGVIDLTPGIRSLQVHYRPEQLPLRQLLDIVAGEWDAVCAAKDLQVASRIVHLPLSWDDPACQLAIEKYMTTVRKDAPWCPSNLEFIRRINDLPNLDEVQRTVFDASYLVMGLGDVYLGAPVATPLDPRHRLVTTKYNPARTWTAENSVGIGGAYMCVYGMEGPGGYQFVGRTLQMWNRYRDVAAFEGKPWLLRFFDQIRFYPVSADELLRIRRDFPLGRFALNIEHSTLNLADYQAFLSREAEGITAFRAQQNAAFNAERERWIANGQADFESDEGVASNTEEQPLQKGQQGVDSHIAGNLWQVQVQPGDRVEAGDVLVILESMKMEIPLLAPIAGVVQDVRVQPGSAVRAGQRVVVLAAD</sequence>
<evidence type="ECO:0000259" key="17">
    <source>
        <dbReference type="PROSITE" id="PS50979"/>
    </source>
</evidence>
<evidence type="ECO:0000256" key="5">
    <source>
        <dbReference type="ARBA" id="ARBA00017242"/>
    </source>
</evidence>
<evidence type="ECO:0000313" key="18">
    <source>
        <dbReference type="EMBL" id="QUP64975.1"/>
    </source>
</evidence>
<dbReference type="PROSITE" id="PS50968">
    <property type="entry name" value="BIOTINYL_LIPOYL"/>
    <property type="match status" value="1"/>
</dbReference>
<evidence type="ECO:0000256" key="8">
    <source>
        <dbReference type="ARBA" id="ARBA00022801"/>
    </source>
</evidence>
<dbReference type="InterPro" id="IPR005482">
    <property type="entry name" value="Biotin_COase_C"/>
</dbReference>
<keyword evidence="10" id="KW-0092">Biotin</keyword>
<keyword evidence="7 13" id="KW-0547">Nucleotide-binding</keyword>
<dbReference type="GO" id="GO:0046872">
    <property type="term" value="F:metal ion binding"/>
    <property type="evidence" value="ECO:0007669"/>
    <property type="project" value="InterPro"/>
</dbReference>
<dbReference type="PROSITE" id="PS50975">
    <property type="entry name" value="ATP_GRASP"/>
    <property type="match status" value="1"/>
</dbReference>
<dbReference type="InterPro" id="IPR016185">
    <property type="entry name" value="PreATP-grasp_dom_sf"/>
</dbReference>
<accession>A0A8T8LU30</accession>
<reference evidence="18" key="2">
    <citation type="submission" date="2021-04" db="EMBL/GenBank/DDBJ databases">
        <title>A complete genome sequence for Pseudomonas syringae Cit7.</title>
        <authorList>
            <person name="Baltrus D.A."/>
        </authorList>
    </citation>
    <scope>NUCLEOTIDE SEQUENCE</scope>
    <source>
        <strain evidence="18">Cit 7</strain>
    </source>
</reference>
<keyword evidence="8" id="KW-0378">Hydrolase</keyword>
<feature type="region of interest" description="Disordered" evidence="14">
    <location>
        <begin position="891"/>
        <end position="913"/>
    </location>
</feature>
<evidence type="ECO:0000256" key="11">
    <source>
        <dbReference type="ARBA" id="ARBA00033786"/>
    </source>
</evidence>
<comment type="function">
    <text evidence="2">This protein is a component of the acetyl coenzyme A carboxylase complex; first, biotin carboxylase catalyzes the carboxylation of the carrier protein and then the transcarboxylase transfers the carboxyl group to form malonyl-CoA.</text>
</comment>
<dbReference type="InterPro" id="IPR011053">
    <property type="entry name" value="Single_hybrid_motif"/>
</dbReference>
<feature type="compositionally biased region" description="Low complexity" evidence="14">
    <location>
        <begin position="895"/>
        <end position="906"/>
    </location>
</feature>
<dbReference type="PROSITE" id="PS00866">
    <property type="entry name" value="CPSASE_1"/>
    <property type="match status" value="1"/>
</dbReference>
<dbReference type="SUPFAM" id="SSF56059">
    <property type="entry name" value="Glutathione synthetase ATP-binding domain-like"/>
    <property type="match status" value="1"/>
</dbReference>
<dbReference type="InterPro" id="IPR005479">
    <property type="entry name" value="CPAse_ATP-bd"/>
</dbReference>
<dbReference type="InterPro" id="IPR029000">
    <property type="entry name" value="Cyclophilin-like_dom_sf"/>
</dbReference>